<evidence type="ECO:0000256" key="2">
    <source>
        <dbReference type="ARBA" id="ARBA00022694"/>
    </source>
</evidence>
<evidence type="ECO:0000313" key="8">
    <source>
        <dbReference type="EMBL" id="CAG2062138.1"/>
    </source>
</evidence>
<reference evidence="8" key="1">
    <citation type="submission" date="2021-03" db="EMBL/GenBank/DDBJ databases">
        <authorList>
            <person name="Tran Van P."/>
        </authorList>
    </citation>
    <scope>NUCLEOTIDE SEQUENCE</scope>
</reference>
<evidence type="ECO:0000256" key="1">
    <source>
        <dbReference type="ARBA" id="ARBA00009375"/>
    </source>
</evidence>
<evidence type="ECO:0000256" key="5">
    <source>
        <dbReference type="SAM" id="MobiDB-lite"/>
    </source>
</evidence>
<keyword evidence="3 4" id="KW-0413">Isomerase</keyword>
<dbReference type="Pfam" id="PF01416">
    <property type="entry name" value="PseudoU_synth_1"/>
    <property type="match status" value="1"/>
</dbReference>
<protein>
    <recommendedName>
        <fullName evidence="4">tRNA pseudouridine synthase</fullName>
        <ecNumber evidence="4">5.4.99.12</ecNumber>
    </recommendedName>
</protein>
<name>A0ABN7P2L8_TIMPD</name>
<dbReference type="InterPro" id="IPR020097">
    <property type="entry name" value="PsdUridine_synth_TruA_a/b_dom"/>
</dbReference>
<dbReference type="EMBL" id="CAJPIN010018796">
    <property type="protein sequence ID" value="CAG2062138.1"/>
    <property type="molecule type" value="Genomic_DNA"/>
</dbReference>
<dbReference type="InterPro" id="IPR001406">
    <property type="entry name" value="PsdUridine_synth_TruA"/>
</dbReference>
<accession>A0ABN7P2L8</accession>
<dbReference type="SUPFAM" id="SSF55120">
    <property type="entry name" value="Pseudouridine synthase"/>
    <property type="match status" value="1"/>
</dbReference>
<keyword evidence="6" id="KW-1133">Transmembrane helix</keyword>
<dbReference type="Gene3D" id="3.30.70.660">
    <property type="entry name" value="Pseudouridine synthase I, catalytic domain, C-terminal subdomain"/>
    <property type="match status" value="1"/>
</dbReference>
<evidence type="ECO:0000256" key="6">
    <source>
        <dbReference type="SAM" id="Phobius"/>
    </source>
</evidence>
<dbReference type="Proteomes" id="UP001153148">
    <property type="component" value="Unassembled WGS sequence"/>
</dbReference>
<feature type="region of interest" description="Disordered" evidence="5">
    <location>
        <begin position="44"/>
        <end position="64"/>
    </location>
</feature>
<sequence length="393" mass="43541">MNSAARFIVGTHDFRNFCKMDVANGVVSFIRSIVSAQVSVMSRDPHMSADSGDTSGPRRSKSSLVPMGLASRSGVPGYDMCVLTLVGHAFLWHQVRCIMGLLLLVGQGKEEADVVQELLDVDSHPRKPQYSMASELPLNLFHCEYEQGTQWYMNQECLYASRAHTAEYLDQTLRKGFHGAGNVVGSGVLPGDPGVGADLLSTPGGPIQSVPTSTQETDLRIIAILSCYTSVLAYVVLTDSSQLTADGLEKLPDQIMELGDPHRALREETTVRGDGDGGSELALRRVFRLSWGWAPLVVSCTGGVIASTVVLRRPKVLVWSNDLDQKTAILVQLQEIFRDHKLGLLYLFVRRPRKRREEQTTQSVQVRGEDWLKDRGRWRHFTKLTRQQTGDSC</sequence>
<keyword evidence="9" id="KW-1185">Reference proteome</keyword>
<feature type="domain" description="Pseudouridine synthase I TruA alpha/beta" evidence="7">
    <location>
        <begin position="4"/>
        <end position="146"/>
    </location>
</feature>
<proteinExistence type="inferred from homology"/>
<evidence type="ECO:0000256" key="3">
    <source>
        <dbReference type="ARBA" id="ARBA00023235"/>
    </source>
</evidence>
<dbReference type="EC" id="5.4.99.12" evidence="4"/>
<gene>
    <name evidence="8" type="ORF">TPAB3V08_LOCUS9091</name>
</gene>
<comment type="similarity">
    <text evidence="1 4">Belongs to the tRNA pseudouridine synthase TruA family.</text>
</comment>
<dbReference type="InterPro" id="IPR020103">
    <property type="entry name" value="PsdUridine_synth_cat_dom_sf"/>
</dbReference>
<dbReference type="PANTHER" id="PTHR11142:SF5">
    <property type="entry name" value="TRNA PSEUDOURIDINE(38_39) SYNTHASE"/>
    <property type="match status" value="1"/>
</dbReference>
<keyword evidence="6" id="KW-0812">Transmembrane</keyword>
<comment type="catalytic activity">
    <reaction evidence="4">
        <text>uridine(38/39/40) in tRNA = pseudouridine(38/39/40) in tRNA</text>
        <dbReference type="Rhea" id="RHEA:22376"/>
        <dbReference type="Rhea" id="RHEA-COMP:10085"/>
        <dbReference type="Rhea" id="RHEA-COMP:10087"/>
        <dbReference type="ChEBI" id="CHEBI:65314"/>
        <dbReference type="ChEBI" id="CHEBI:65315"/>
        <dbReference type="EC" id="5.4.99.12"/>
    </reaction>
</comment>
<evidence type="ECO:0000313" key="9">
    <source>
        <dbReference type="Proteomes" id="UP001153148"/>
    </source>
</evidence>
<dbReference type="PANTHER" id="PTHR11142">
    <property type="entry name" value="PSEUDOURIDYLATE SYNTHASE"/>
    <property type="match status" value="1"/>
</dbReference>
<evidence type="ECO:0000259" key="7">
    <source>
        <dbReference type="Pfam" id="PF01416"/>
    </source>
</evidence>
<keyword evidence="2 4" id="KW-0819">tRNA processing</keyword>
<organism evidence="8 9">
    <name type="scientific">Timema podura</name>
    <name type="common">Walking stick</name>
    <dbReference type="NCBI Taxonomy" id="61482"/>
    <lineage>
        <taxon>Eukaryota</taxon>
        <taxon>Metazoa</taxon>
        <taxon>Ecdysozoa</taxon>
        <taxon>Arthropoda</taxon>
        <taxon>Hexapoda</taxon>
        <taxon>Insecta</taxon>
        <taxon>Pterygota</taxon>
        <taxon>Neoptera</taxon>
        <taxon>Polyneoptera</taxon>
        <taxon>Phasmatodea</taxon>
        <taxon>Timematodea</taxon>
        <taxon>Timematoidea</taxon>
        <taxon>Timematidae</taxon>
        <taxon>Timema</taxon>
    </lineage>
</organism>
<dbReference type="InterPro" id="IPR020095">
    <property type="entry name" value="PsdUridine_synth_TruA_C"/>
</dbReference>
<evidence type="ECO:0000256" key="4">
    <source>
        <dbReference type="RuleBase" id="RU003792"/>
    </source>
</evidence>
<feature type="transmembrane region" description="Helical" evidence="6">
    <location>
        <begin position="291"/>
        <end position="311"/>
    </location>
</feature>
<comment type="caution">
    <text evidence="8">The sequence shown here is derived from an EMBL/GenBank/DDBJ whole genome shotgun (WGS) entry which is preliminary data.</text>
</comment>
<keyword evidence="6" id="KW-0472">Membrane</keyword>